<dbReference type="Gene3D" id="1.10.10.10">
    <property type="entry name" value="Winged helix-like DNA-binding domain superfamily/Winged helix DNA-binding domain"/>
    <property type="match status" value="3"/>
</dbReference>
<dbReference type="Pfam" id="PF21982">
    <property type="entry name" value="RecX_HTH1"/>
    <property type="match status" value="1"/>
</dbReference>
<accession>A0A2H0KFM8</accession>
<protein>
    <recommendedName>
        <fullName evidence="3 5">Regulatory protein RecX</fullName>
    </recommendedName>
</protein>
<gene>
    <name evidence="5" type="primary">recX</name>
    <name evidence="9" type="ORF">COV89_02530</name>
</gene>
<proteinExistence type="inferred from homology"/>
<comment type="similarity">
    <text evidence="2 5">Belongs to the RecX family.</text>
</comment>
<dbReference type="EMBL" id="PCVI01000041">
    <property type="protein sequence ID" value="PIQ70052.1"/>
    <property type="molecule type" value="Genomic_DNA"/>
</dbReference>
<feature type="domain" description="RecX first three-helical" evidence="8">
    <location>
        <begin position="9"/>
        <end position="42"/>
    </location>
</feature>
<dbReference type="Pfam" id="PF21981">
    <property type="entry name" value="RecX_HTH3"/>
    <property type="match status" value="1"/>
</dbReference>
<keyword evidence="4 5" id="KW-0963">Cytoplasm</keyword>
<evidence type="ECO:0000313" key="10">
    <source>
        <dbReference type="Proteomes" id="UP000231371"/>
    </source>
</evidence>
<evidence type="ECO:0000259" key="6">
    <source>
        <dbReference type="Pfam" id="PF02631"/>
    </source>
</evidence>
<evidence type="ECO:0000256" key="5">
    <source>
        <dbReference type="HAMAP-Rule" id="MF_01114"/>
    </source>
</evidence>
<dbReference type="InterPro" id="IPR053926">
    <property type="entry name" value="RecX_HTH_1st"/>
</dbReference>
<evidence type="ECO:0000256" key="3">
    <source>
        <dbReference type="ARBA" id="ARBA00018111"/>
    </source>
</evidence>
<comment type="function">
    <text evidence="5">Modulates RecA activity.</text>
</comment>
<dbReference type="InterPro" id="IPR053924">
    <property type="entry name" value="RecX_HTH_2nd"/>
</dbReference>
<feature type="domain" description="RecX third three-helical" evidence="7">
    <location>
        <begin position="107"/>
        <end position="142"/>
    </location>
</feature>
<dbReference type="PANTHER" id="PTHR33602:SF1">
    <property type="entry name" value="REGULATORY PROTEIN RECX FAMILY PROTEIN"/>
    <property type="match status" value="1"/>
</dbReference>
<dbReference type="InterPro" id="IPR036388">
    <property type="entry name" value="WH-like_DNA-bd_sf"/>
</dbReference>
<comment type="caution">
    <text evidence="9">The sequence shown here is derived from an EMBL/GenBank/DDBJ whole genome shotgun (WGS) entry which is preliminary data.</text>
</comment>
<dbReference type="PANTHER" id="PTHR33602">
    <property type="entry name" value="REGULATORY PROTEIN RECX FAMILY PROTEIN"/>
    <property type="match status" value="1"/>
</dbReference>
<feature type="domain" description="RecX second three-helical" evidence="6">
    <location>
        <begin position="53"/>
        <end position="92"/>
    </location>
</feature>
<dbReference type="GO" id="GO:0006282">
    <property type="term" value="P:regulation of DNA repair"/>
    <property type="evidence" value="ECO:0007669"/>
    <property type="project" value="UniProtKB-UniRule"/>
</dbReference>
<dbReference type="GO" id="GO:0005737">
    <property type="term" value="C:cytoplasm"/>
    <property type="evidence" value="ECO:0007669"/>
    <property type="project" value="UniProtKB-SubCell"/>
</dbReference>
<sequence length="155" mass="18182">MEDISEYFDKVLNFLSYRARSEYEIDFYMLRKGWSEETKKAVKDKLKQLKLIDDEDFARQWISSRSNSRPAGKSQIKFELTKKGIDKEIISRLLAEERTSTAEGLMAEKLCQKRLERLKGLPLREKREKLFGLLARRGFSSQTAIGIIDKLIKKE</sequence>
<dbReference type="Proteomes" id="UP000231371">
    <property type="component" value="Unassembled WGS sequence"/>
</dbReference>
<name>A0A2H0KFM8_9BACT</name>
<evidence type="ECO:0000259" key="7">
    <source>
        <dbReference type="Pfam" id="PF21981"/>
    </source>
</evidence>
<dbReference type="AlphaFoldDB" id="A0A2H0KFM8"/>
<evidence type="ECO:0000256" key="1">
    <source>
        <dbReference type="ARBA" id="ARBA00004496"/>
    </source>
</evidence>
<evidence type="ECO:0000256" key="2">
    <source>
        <dbReference type="ARBA" id="ARBA00009695"/>
    </source>
</evidence>
<dbReference type="Pfam" id="PF02631">
    <property type="entry name" value="RecX_HTH2"/>
    <property type="match status" value="1"/>
</dbReference>
<dbReference type="InterPro" id="IPR003783">
    <property type="entry name" value="Regulatory_RecX"/>
</dbReference>
<evidence type="ECO:0000259" key="8">
    <source>
        <dbReference type="Pfam" id="PF21982"/>
    </source>
</evidence>
<comment type="subcellular location">
    <subcellularLocation>
        <location evidence="1 5">Cytoplasm</location>
    </subcellularLocation>
</comment>
<evidence type="ECO:0000313" key="9">
    <source>
        <dbReference type="EMBL" id="PIQ70052.1"/>
    </source>
</evidence>
<dbReference type="InterPro" id="IPR053925">
    <property type="entry name" value="RecX_HTH_3rd"/>
</dbReference>
<reference evidence="9 10" key="1">
    <citation type="submission" date="2017-09" db="EMBL/GenBank/DDBJ databases">
        <title>Depth-based differentiation of microbial function through sediment-hosted aquifers and enrichment of novel symbionts in the deep terrestrial subsurface.</title>
        <authorList>
            <person name="Probst A.J."/>
            <person name="Ladd B."/>
            <person name="Jarett J.K."/>
            <person name="Geller-Mcgrath D.E."/>
            <person name="Sieber C.M."/>
            <person name="Emerson J.B."/>
            <person name="Anantharaman K."/>
            <person name="Thomas B.C."/>
            <person name="Malmstrom R."/>
            <person name="Stieglmeier M."/>
            <person name="Klingl A."/>
            <person name="Woyke T."/>
            <person name="Ryan C.M."/>
            <person name="Banfield J.F."/>
        </authorList>
    </citation>
    <scope>NUCLEOTIDE SEQUENCE [LARGE SCALE GENOMIC DNA]</scope>
    <source>
        <strain evidence="9">CG11_big_fil_rev_8_21_14_0_20_40_12</strain>
    </source>
</reference>
<organism evidence="9 10">
    <name type="scientific">Candidatus Shapirobacteria bacterium CG11_big_fil_rev_8_21_14_0_20_40_12</name>
    <dbReference type="NCBI Taxonomy" id="1974889"/>
    <lineage>
        <taxon>Bacteria</taxon>
        <taxon>Candidatus Shapironibacteriota</taxon>
    </lineage>
</organism>
<evidence type="ECO:0000256" key="4">
    <source>
        <dbReference type="ARBA" id="ARBA00022490"/>
    </source>
</evidence>
<dbReference type="HAMAP" id="MF_01114">
    <property type="entry name" value="RecX"/>
    <property type="match status" value="1"/>
</dbReference>